<proteinExistence type="predicted"/>
<evidence type="ECO:0000313" key="3">
    <source>
        <dbReference type="Proteomes" id="UP000585474"/>
    </source>
</evidence>
<dbReference type="EMBL" id="BJWL01000442">
    <property type="protein sequence ID" value="GFS44892.1"/>
    <property type="molecule type" value="Genomic_DNA"/>
</dbReference>
<organism evidence="2 3">
    <name type="scientific">Actinidia rufa</name>
    <dbReference type="NCBI Taxonomy" id="165716"/>
    <lineage>
        <taxon>Eukaryota</taxon>
        <taxon>Viridiplantae</taxon>
        <taxon>Streptophyta</taxon>
        <taxon>Embryophyta</taxon>
        <taxon>Tracheophyta</taxon>
        <taxon>Spermatophyta</taxon>
        <taxon>Magnoliopsida</taxon>
        <taxon>eudicotyledons</taxon>
        <taxon>Gunneridae</taxon>
        <taxon>Pentapetalae</taxon>
        <taxon>asterids</taxon>
        <taxon>Ericales</taxon>
        <taxon>Actinidiaceae</taxon>
        <taxon>Actinidia</taxon>
    </lineage>
</organism>
<evidence type="ECO:0000313" key="2">
    <source>
        <dbReference type="EMBL" id="GFS44892.1"/>
    </source>
</evidence>
<keyword evidence="3" id="KW-1185">Reference proteome</keyword>
<dbReference type="Proteomes" id="UP000585474">
    <property type="component" value="Unassembled WGS sequence"/>
</dbReference>
<comment type="caution">
    <text evidence="2">The sequence shown here is derived from an EMBL/GenBank/DDBJ whole genome shotgun (WGS) entry which is preliminary data.</text>
</comment>
<feature type="region of interest" description="Disordered" evidence="1">
    <location>
        <begin position="174"/>
        <end position="212"/>
    </location>
</feature>
<dbReference type="AlphaFoldDB" id="A0A7J0DXM5"/>
<gene>
    <name evidence="2" type="ORF">Acr_00g0092690</name>
</gene>
<reference evidence="3" key="1">
    <citation type="submission" date="2019-07" db="EMBL/GenBank/DDBJ databases">
        <title>De Novo Assembly of kiwifruit Actinidia rufa.</title>
        <authorList>
            <person name="Sugita-Konishi S."/>
            <person name="Sato K."/>
            <person name="Mori E."/>
            <person name="Abe Y."/>
            <person name="Kisaki G."/>
            <person name="Hamano K."/>
            <person name="Suezawa K."/>
            <person name="Otani M."/>
            <person name="Fukuda T."/>
            <person name="Manabe T."/>
            <person name="Gomi K."/>
            <person name="Tabuchi M."/>
            <person name="Akimitsu K."/>
            <person name="Kataoka I."/>
        </authorList>
    </citation>
    <scope>NUCLEOTIDE SEQUENCE [LARGE SCALE GENOMIC DNA]</scope>
    <source>
        <strain evidence="3">cv. Fuchu</strain>
    </source>
</reference>
<sequence>MMMSRTGISTVTAPSWTAEIRRSPETRIRDPWIQSGLNRNNSAFRPEVSVPGKARSKRSRAVPGNWALASWLCLRPPRSHRPRQSIMKWHLARQEDGESGAEEERRRRKFKCQKRRRRAKVPSLCHRRLHSGGPDPWARNSLQRLWSPVQVGSASARVPARCEPDLHADEAFELAPEGDGAPEAKGVPKDPPSVSKVLSEDMNFDGSNVTIT</sequence>
<accession>A0A7J0DXM5</accession>
<name>A0A7J0DXM5_9ERIC</name>
<evidence type="ECO:0000256" key="1">
    <source>
        <dbReference type="SAM" id="MobiDB-lite"/>
    </source>
</evidence>
<protein>
    <submittedName>
        <fullName evidence="2">GATA transcription factor 12</fullName>
    </submittedName>
</protein>
<feature type="region of interest" description="Disordered" evidence="1">
    <location>
        <begin position="94"/>
        <end position="115"/>
    </location>
</feature>
<feature type="compositionally biased region" description="Basic residues" evidence="1">
    <location>
        <begin position="106"/>
        <end position="115"/>
    </location>
</feature>